<protein>
    <submittedName>
        <fullName evidence="1">Uncharacterized protein</fullName>
    </submittedName>
</protein>
<organism evidence="1 2">
    <name type="scientific">Tanacetum coccineum</name>
    <dbReference type="NCBI Taxonomy" id="301880"/>
    <lineage>
        <taxon>Eukaryota</taxon>
        <taxon>Viridiplantae</taxon>
        <taxon>Streptophyta</taxon>
        <taxon>Embryophyta</taxon>
        <taxon>Tracheophyta</taxon>
        <taxon>Spermatophyta</taxon>
        <taxon>Magnoliopsida</taxon>
        <taxon>eudicotyledons</taxon>
        <taxon>Gunneridae</taxon>
        <taxon>Pentapetalae</taxon>
        <taxon>asterids</taxon>
        <taxon>campanulids</taxon>
        <taxon>Asterales</taxon>
        <taxon>Asteraceae</taxon>
        <taxon>Asteroideae</taxon>
        <taxon>Anthemideae</taxon>
        <taxon>Anthemidinae</taxon>
        <taxon>Tanacetum</taxon>
    </lineage>
</organism>
<evidence type="ECO:0000313" key="1">
    <source>
        <dbReference type="EMBL" id="GJT47049.1"/>
    </source>
</evidence>
<sequence>MPAGRVVDRSASSRIIYVGVSSGSESFFHMERGIKLMLAQRSAKAKHSTISGKLHGMRSLPGSPSFSGSFFRITAEQFSFTGVLANSNNFSLLLRRFLNVEANLGM</sequence>
<dbReference type="Proteomes" id="UP001151760">
    <property type="component" value="Unassembled WGS sequence"/>
</dbReference>
<accession>A0ABQ5E885</accession>
<gene>
    <name evidence="1" type="ORF">Tco_0955764</name>
</gene>
<proteinExistence type="predicted"/>
<keyword evidence="2" id="KW-1185">Reference proteome</keyword>
<evidence type="ECO:0000313" key="2">
    <source>
        <dbReference type="Proteomes" id="UP001151760"/>
    </source>
</evidence>
<reference evidence="1" key="1">
    <citation type="journal article" date="2022" name="Int. J. Mol. Sci.">
        <title>Draft Genome of Tanacetum Coccineum: Genomic Comparison of Closely Related Tanacetum-Family Plants.</title>
        <authorList>
            <person name="Yamashiro T."/>
            <person name="Shiraishi A."/>
            <person name="Nakayama K."/>
            <person name="Satake H."/>
        </authorList>
    </citation>
    <scope>NUCLEOTIDE SEQUENCE</scope>
</reference>
<dbReference type="EMBL" id="BQNB010016035">
    <property type="protein sequence ID" value="GJT47049.1"/>
    <property type="molecule type" value="Genomic_DNA"/>
</dbReference>
<comment type="caution">
    <text evidence="1">The sequence shown here is derived from an EMBL/GenBank/DDBJ whole genome shotgun (WGS) entry which is preliminary data.</text>
</comment>
<name>A0ABQ5E885_9ASTR</name>
<reference evidence="1" key="2">
    <citation type="submission" date="2022-01" db="EMBL/GenBank/DDBJ databases">
        <authorList>
            <person name="Yamashiro T."/>
            <person name="Shiraishi A."/>
            <person name="Satake H."/>
            <person name="Nakayama K."/>
        </authorList>
    </citation>
    <scope>NUCLEOTIDE SEQUENCE</scope>
</reference>